<sequence length="195" mass="22182">MIIPKDLFSHEWPGIRLLPKDINPGGYQGEKIDIVGYMLSKIEFGKRHVDGKVYVARNGPPILGWHHQYDLHIKIDPRAHEKVMFVDSNGIDEIVDEYKEVFHDTLGELKGYVHKIVVKENSIPVQQKLRRVPILARQEGVDMLFSCIDGIVGTFLMLTIPYQECLGDLMRDGYETGGEEPDASEGISYCVCFHI</sequence>
<dbReference type="Proteomes" id="UP001066276">
    <property type="component" value="Chromosome 3_1"/>
</dbReference>
<protein>
    <submittedName>
        <fullName evidence="1">Uncharacterized protein</fullName>
    </submittedName>
</protein>
<name>A0AAV7UM71_PLEWA</name>
<keyword evidence="2" id="KW-1185">Reference proteome</keyword>
<dbReference type="AlphaFoldDB" id="A0AAV7UM71"/>
<accession>A0AAV7UM71</accession>
<dbReference type="EMBL" id="JANPWB010000005">
    <property type="protein sequence ID" value="KAJ1189796.1"/>
    <property type="molecule type" value="Genomic_DNA"/>
</dbReference>
<proteinExistence type="predicted"/>
<gene>
    <name evidence="1" type="ORF">NDU88_006538</name>
</gene>
<reference evidence="1" key="1">
    <citation type="journal article" date="2022" name="bioRxiv">
        <title>Sequencing and chromosome-scale assembly of the giantPleurodeles waltlgenome.</title>
        <authorList>
            <person name="Brown T."/>
            <person name="Elewa A."/>
            <person name="Iarovenko S."/>
            <person name="Subramanian E."/>
            <person name="Araus A.J."/>
            <person name="Petzold A."/>
            <person name="Susuki M."/>
            <person name="Suzuki K.-i.T."/>
            <person name="Hayashi T."/>
            <person name="Toyoda A."/>
            <person name="Oliveira C."/>
            <person name="Osipova E."/>
            <person name="Leigh N.D."/>
            <person name="Simon A."/>
            <person name="Yun M.H."/>
        </authorList>
    </citation>
    <scope>NUCLEOTIDE SEQUENCE</scope>
    <source>
        <strain evidence="1">20211129_DDA</strain>
        <tissue evidence="1">Liver</tissue>
    </source>
</reference>
<evidence type="ECO:0000313" key="1">
    <source>
        <dbReference type="EMBL" id="KAJ1189796.1"/>
    </source>
</evidence>
<comment type="caution">
    <text evidence="1">The sequence shown here is derived from an EMBL/GenBank/DDBJ whole genome shotgun (WGS) entry which is preliminary data.</text>
</comment>
<organism evidence="1 2">
    <name type="scientific">Pleurodeles waltl</name>
    <name type="common">Iberian ribbed newt</name>
    <dbReference type="NCBI Taxonomy" id="8319"/>
    <lineage>
        <taxon>Eukaryota</taxon>
        <taxon>Metazoa</taxon>
        <taxon>Chordata</taxon>
        <taxon>Craniata</taxon>
        <taxon>Vertebrata</taxon>
        <taxon>Euteleostomi</taxon>
        <taxon>Amphibia</taxon>
        <taxon>Batrachia</taxon>
        <taxon>Caudata</taxon>
        <taxon>Salamandroidea</taxon>
        <taxon>Salamandridae</taxon>
        <taxon>Pleurodelinae</taxon>
        <taxon>Pleurodeles</taxon>
    </lineage>
</organism>
<evidence type="ECO:0000313" key="2">
    <source>
        <dbReference type="Proteomes" id="UP001066276"/>
    </source>
</evidence>